<evidence type="ECO:0000313" key="2">
    <source>
        <dbReference type="Proteomes" id="UP000054217"/>
    </source>
</evidence>
<dbReference type="AlphaFoldDB" id="A0A0C3NIR1"/>
<protein>
    <submittedName>
        <fullName evidence="1">Uncharacterized protein</fullName>
    </submittedName>
</protein>
<dbReference type="Proteomes" id="UP000054217">
    <property type="component" value="Unassembled WGS sequence"/>
</dbReference>
<dbReference type="HOGENOM" id="CLU_2038978_0_0_1"/>
<accession>A0A0C3NIR1</accession>
<dbReference type="InParanoid" id="A0A0C3NIR1"/>
<proteinExistence type="predicted"/>
<reference evidence="1 2" key="1">
    <citation type="submission" date="2014-04" db="EMBL/GenBank/DDBJ databases">
        <authorList>
            <consortium name="DOE Joint Genome Institute"/>
            <person name="Kuo A."/>
            <person name="Kohler A."/>
            <person name="Costa M.D."/>
            <person name="Nagy L.G."/>
            <person name="Floudas D."/>
            <person name="Copeland A."/>
            <person name="Barry K.W."/>
            <person name="Cichocki N."/>
            <person name="Veneault-Fourrey C."/>
            <person name="LaButti K."/>
            <person name="Lindquist E.A."/>
            <person name="Lipzen A."/>
            <person name="Lundell T."/>
            <person name="Morin E."/>
            <person name="Murat C."/>
            <person name="Sun H."/>
            <person name="Tunlid A."/>
            <person name="Henrissat B."/>
            <person name="Grigoriev I.V."/>
            <person name="Hibbett D.S."/>
            <person name="Martin F."/>
            <person name="Nordberg H.P."/>
            <person name="Cantor M.N."/>
            <person name="Hua S.X."/>
        </authorList>
    </citation>
    <scope>NUCLEOTIDE SEQUENCE [LARGE SCALE GENOMIC DNA]</scope>
    <source>
        <strain evidence="1 2">Marx 270</strain>
    </source>
</reference>
<keyword evidence="2" id="KW-1185">Reference proteome</keyword>
<sequence>MMRVRYGGLRNGRGTTVFRKPDCSPIQFSSATVKYALALDLRTKSTTGAGAFSDILNFWIADASLFFSSSGDLSYWSSSSRFSHCLPAMIAREAPLIHYSTLCMFRTLQGGICGPLSSPQY</sequence>
<name>A0A0C3NIR1_PISTI</name>
<evidence type="ECO:0000313" key="1">
    <source>
        <dbReference type="EMBL" id="KIN95580.1"/>
    </source>
</evidence>
<dbReference type="EMBL" id="KN832064">
    <property type="protein sequence ID" value="KIN95580.1"/>
    <property type="molecule type" value="Genomic_DNA"/>
</dbReference>
<reference evidence="2" key="2">
    <citation type="submission" date="2015-01" db="EMBL/GenBank/DDBJ databases">
        <title>Evolutionary Origins and Diversification of the Mycorrhizal Mutualists.</title>
        <authorList>
            <consortium name="DOE Joint Genome Institute"/>
            <consortium name="Mycorrhizal Genomics Consortium"/>
            <person name="Kohler A."/>
            <person name="Kuo A."/>
            <person name="Nagy L.G."/>
            <person name="Floudas D."/>
            <person name="Copeland A."/>
            <person name="Barry K.W."/>
            <person name="Cichocki N."/>
            <person name="Veneault-Fourrey C."/>
            <person name="LaButti K."/>
            <person name="Lindquist E.A."/>
            <person name="Lipzen A."/>
            <person name="Lundell T."/>
            <person name="Morin E."/>
            <person name="Murat C."/>
            <person name="Riley R."/>
            <person name="Ohm R."/>
            <person name="Sun H."/>
            <person name="Tunlid A."/>
            <person name="Henrissat B."/>
            <person name="Grigoriev I.V."/>
            <person name="Hibbett D.S."/>
            <person name="Martin F."/>
        </authorList>
    </citation>
    <scope>NUCLEOTIDE SEQUENCE [LARGE SCALE GENOMIC DNA]</scope>
    <source>
        <strain evidence="2">Marx 270</strain>
    </source>
</reference>
<gene>
    <name evidence="1" type="ORF">M404DRAFT_311914</name>
</gene>
<organism evidence="1 2">
    <name type="scientific">Pisolithus tinctorius Marx 270</name>
    <dbReference type="NCBI Taxonomy" id="870435"/>
    <lineage>
        <taxon>Eukaryota</taxon>
        <taxon>Fungi</taxon>
        <taxon>Dikarya</taxon>
        <taxon>Basidiomycota</taxon>
        <taxon>Agaricomycotina</taxon>
        <taxon>Agaricomycetes</taxon>
        <taxon>Agaricomycetidae</taxon>
        <taxon>Boletales</taxon>
        <taxon>Sclerodermatineae</taxon>
        <taxon>Pisolithaceae</taxon>
        <taxon>Pisolithus</taxon>
    </lineage>
</organism>